<reference evidence="4 5" key="1">
    <citation type="submission" date="2020-08" db="EMBL/GenBank/DDBJ databases">
        <title>Sequencing the genomes of 1000 actinobacteria strains.</title>
        <authorList>
            <person name="Klenk H.-P."/>
        </authorList>
    </citation>
    <scope>NUCLEOTIDE SEQUENCE [LARGE SCALE GENOMIC DNA]</scope>
    <source>
        <strain evidence="4 5">DSM 23694</strain>
    </source>
</reference>
<dbReference type="EMBL" id="JACHBL010000001">
    <property type="protein sequence ID" value="MBB5597510.1"/>
    <property type="molecule type" value="Genomic_DNA"/>
</dbReference>
<dbReference type="EC" id="2.1.1.171" evidence="4"/>
<gene>
    <name evidence="4" type="ORF">BKA12_000590</name>
</gene>
<keyword evidence="2 4" id="KW-0808">Transferase</keyword>
<feature type="compositionally biased region" description="Polar residues" evidence="3">
    <location>
        <begin position="13"/>
        <end position="23"/>
    </location>
</feature>
<feature type="region of interest" description="Disordered" evidence="3">
    <location>
        <begin position="1"/>
        <end position="23"/>
    </location>
</feature>
<keyword evidence="1 4" id="KW-0489">Methyltransferase</keyword>
<dbReference type="InterPro" id="IPR029063">
    <property type="entry name" value="SAM-dependent_MTases_sf"/>
</dbReference>
<evidence type="ECO:0000313" key="5">
    <source>
        <dbReference type="Proteomes" id="UP000523863"/>
    </source>
</evidence>
<dbReference type="SUPFAM" id="SSF53335">
    <property type="entry name" value="S-adenosyl-L-methionine-dependent methyltransferases"/>
    <property type="match status" value="1"/>
</dbReference>
<dbReference type="GO" id="GO:0052913">
    <property type="term" value="F:16S rRNA (guanine(966)-N(2))-methyltransferase activity"/>
    <property type="evidence" value="ECO:0007669"/>
    <property type="project" value="UniProtKB-EC"/>
</dbReference>
<organism evidence="4 5">
    <name type="scientific">Neomicrococcus lactis</name>
    <dbReference type="NCBI Taxonomy" id="732241"/>
    <lineage>
        <taxon>Bacteria</taxon>
        <taxon>Bacillati</taxon>
        <taxon>Actinomycetota</taxon>
        <taxon>Actinomycetes</taxon>
        <taxon>Micrococcales</taxon>
        <taxon>Micrococcaceae</taxon>
        <taxon>Neomicrococcus</taxon>
    </lineage>
</organism>
<evidence type="ECO:0000256" key="3">
    <source>
        <dbReference type="SAM" id="MobiDB-lite"/>
    </source>
</evidence>
<dbReference type="PANTHER" id="PTHR43542">
    <property type="entry name" value="METHYLTRANSFERASE"/>
    <property type="match status" value="1"/>
</dbReference>
<sequence>MGRIIAGAAGGRSLSSVPGTATRPTTDRVKEALFSRLEAWDVLTDARVIDLFAGSGGLGVEAASRGARSVVLVDQAEAAVKVCRANAKIVNQALARDAVTVHRGTAKSALDSSTLGSSFTLAFLDPPYPMTEEELADILERLALRLEPEATIVVERSQRSPEPRWAAGMQRRAEKKYGEARVWFADFDATEDDDAAR</sequence>
<keyword evidence="5" id="KW-1185">Reference proteome</keyword>
<comment type="caution">
    <text evidence="4">The sequence shown here is derived from an EMBL/GenBank/DDBJ whole genome shotgun (WGS) entry which is preliminary data.</text>
</comment>
<dbReference type="Pfam" id="PF03602">
    <property type="entry name" value="Cons_hypoth95"/>
    <property type="match status" value="1"/>
</dbReference>
<dbReference type="CDD" id="cd02440">
    <property type="entry name" value="AdoMet_MTases"/>
    <property type="match status" value="1"/>
</dbReference>
<protein>
    <submittedName>
        <fullName evidence="4">16S rRNA (Guanine966-N2)-methyltransferase</fullName>
        <ecNumber evidence="4">2.1.1.171</ecNumber>
    </submittedName>
</protein>
<dbReference type="AlphaFoldDB" id="A0A7W8Y9N3"/>
<evidence type="ECO:0000313" key="4">
    <source>
        <dbReference type="EMBL" id="MBB5597510.1"/>
    </source>
</evidence>
<name>A0A7W8Y9N3_9MICC</name>
<evidence type="ECO:0000256" key="2">
    <source>
        <dbReference type="ARBA" id="ARBA00022679"/>
    </source>
</evidence>
<dbReference type="PIRSF" id="PIRSF004553">
    <property type="entry name" value="CHP00095"/>
    <property type="match status" value="1"/>
</dbReference>
<proteinExistence type="predicted"/>
<dbReference type="RefSeq" id="WP_183640539.1">
    <property type="nucleotide sequence ID" value="NZ_JACHBL010000001.1"/>
</dbReference>
<dbReference type="NCBIfam" id="TIGR00095">
    <property type="entry name" value="16S rRNA (guanine(966)-N(2))-methyltransferase RsmD"/>
    <property type="match status" value="1"/>
</dbReference>
<dbReference type="Proteomes" id="UP000523863">
    <property type="component" value="Unassembled WGS sequence"/>
</dbReference>
<dbReference type="PANTHER" id="PTHR43542:SF1">
    <property type="entry name" value="METHYLTRANSFERASE"/>
    <property type="match status" value="1"/>
</dbReference>
<evidence type="ECO:0000256" key="1">
    <source>
        <dbReference type="ARBA" id="ARBA00022603"/>
    </source>
</evidence>
<dbReference type="PROSITE" id="PS00092">
    <property type="entry name" value="N6_MTASE"/>
    <property type="match status" value="1"/>
</dbReference>
<dbReference type="InterPro" id="IPR002052">
    <property type="entry name" value="DNA_methylase_N6_adenine_CS"/>
</dbReference>
<dbReference type="Gene3D" id="3.40.50.150">
    <property type="entry name" value="Vaccinia Virus protein VP39"/>
    <property type="match status" value="1"/>
</dbReference>
<accession>A0A7W8Y9N3</accession>
<dbReference type="GO" id="GO:0003676">
    <property type="term" value="F:nucleic acid binding"/>
    <property type="evidence" value="ECO:0007669"/>
    <property type="project" value="InterPro"/>
</dbReference>
<dbReference type="InterPro" id="IPR004398">
    <property type="entry name" value="RNA_MeTrfase_RsmD"/>
</dbReference>